<proteinExistence type="predicted"/>
<reference evidence="2" key="1">
    <citation type="submission" date="2022-09" db="EMBL/GenBank/DDBJ databases">
        <title>Fusarium specimens isolated from Avocado Roots.</title>
        <authorList>
            <person name="Stajich J."/>
            <person name="Roper C."/>
            <person name="Heimlech-Rivalta G."/>
        </authorList>
    </citation>
    <scope>NUCLEOTIDE SEQUENCE</scope>
    <source>
        <strain evidence="2">A02</strain>
    </source>
</reference>
<dbReference type="AlphaFoldDB" id="A0A9W8R1M0"/>
<dbReference type="Pfam" id="PF20150">
    <property type="entry name" value="2EXR"/>
    <property type="match status" value="1"/>
</dbReference>
<keyword evidence="3" id="KW-1185">Reference proteome</keyword>
<dbReference type="Proteomes" id="UP001152087">
    <property type="component" value="Unassembled WGS sequence"/>
</dbReference>
<name>A0A9W8R1M0_9HYPO</name>
<gene>
    <name evidence="2" type="ORF">NW755_010548</name>
</gene>
<evidence type="ECO:0000313" key="2">
    <source>
        <dbReference type="EMBL" id="KAJ4182165.1"/>
    </source>
</evidence>
<accession>A0A9W8R1M0</accession>
<feature type="domain" description="2EXR" evidence="1">
    <location>
        <begin position="31"/>
        <end position="70"/>
    </location>
</feature>
<evidence type="ECO:0000259" key="1">
    <source>
        <dbReference type="Pfam" id="PF20150"/>
    </source>
</evidence>
<organism evidence="2 3">
    <name type="scientific">Fusarium falciforme</name>
    <dbReference type="NCBI Taxonomy" id="195108"/>
    <lineage>
        <taxon>Eukaryota</taxon>
        <taxon>Fungi</taxon>
        <taxon>Dikarya</taxon>
        <taxon>Ascomycota</taxon>
        <taxon>Pezizomycotina</taxon>
        <taxon>Sordariomycetes</taxon>
        <taxon>Hypocreomycetidae</taxon>
        <taxon>Hypocreales</taxon>
        <taxon>Nectriaceae</taxon>
        <taxon>Fusarium</taxon>
        <taxon>Fusarium solani species complex</taxon>
    </lineage>
</organism>
<dbReference type="EMBL" id="JAOQAV010000036">
    <property type="protein sequence ID" value="KAJ4182165.1"/>
    <property type="molecule type" value="Genomic_DNA"/>
</dbReference>
<comment type="caution">
    <text evidence="2">The sequence shown here is derived from an EMBL/GenBank/DDBJ whole genome shotgun (WGS) entry which is preliminary data.</text>
</comment>
<evidence type="ECO:0000313" key="3">
    <source>
        <dbReference type="Proteomes" id="UP001152087"/>
    </source>
</evidence>
<protein>
    <recommendedName>
        <fullName evidence="1">2EXR domain-containing protein</fullName>
    </recommendedName>
</protein>
<sequence>MAANTASSAHSTAVPSLATMAHPTSPALTTFHIFPKFPQEIQDKIWAFAIDVDSPRGYNVGFTATPIAPGSTTIRWGLRKIRQQHTPRIGPNETTRNVMATGLAGAGVAKLQWRLWRPEVPFRLEDRSNVGDPMSLIKAESPTAPRIKVDAAKDLMVIPNIGRSKKNDNITEIYLPHELVAHHSDCSLPGAPGELTYRLKNMLPLCPDIRVLYIVIHNFQGSQSKPLAEDFEATAGHILEWYKQELKDLEPQTSSATYPLGDRIYYEIKPEKFPRTDEFSRLLQDISEVKGWHRGEYPNRQQRLAFRVMTWRYA</sequence>
<dbReference type="InterPro" id="IPR045518">
    <property type="entry name" value="2EXR"/>
</dbReference>
<dbReference type="OrthoDB" id="5022951at2759"/>